<feature type="compositionally biased region" description="Low complexity" evidence="1">
    <location>
        <begin position="11"/>
        <end position="20"/>
    </location>
</feature>
<gene>
    <name evidence="2" type="primary">TXNDC5_1</name>
    <name evidence="2" type="ORF">P7K49_007359</name>
</gene>
<feature type="compositionally biased region" description="Gly residues" evidence="1">
    <location>
        <begin position="21"/>
        <end position="34"/>
    </location>
</feature>
<evidence type="ECO:0000313" key="3">
    <source>
        <dbReference type="Proteomes" id="UP001266305"/>
    </source>
</evidence>
<keyword evidence="3" id="KW-1185">Reference proteome</keyword>
<dbReference type="EMBL" id="JASSZA010000004">
    <property type="protein sequence ID" value="KAK2113093.1"/>
    <property type="molecule type" value="Genomic_DNA"/>
</dbReference>
<reference evidence="2 3" key="1">
    <citation type="submission" date="2023-05" db="EMBL/GenBank/DDBJ databases">
        <title>B98-5 Cell Line De Novo Hybrid Assembly: An Optical Mapping Approach.</title>
        <authorList>
            <person name="Kananen K."/>
            <person name="Auerbach J.A."/>
            <person name="Kautto E."/>
            <person name="Blachly J.S."/>
        </authorList>
    </citation>
    <scope>NUCLEOTIDE SEQUENCE [LARGE SCALE GENOMIC DNA]</scope>
    <source>
        <strain evidence="2">B95-8</strain>
        <tissue evidence="2">Cell line</tissue>
    </source>
</reference>
<evidence type="ECO:0000256" key="1">
    <source>
        <dbReference type="SAM" id="MobiDB-lite"/>
    </source>
</evidence>
<feature type="region of interest" description="Disordered" evidence="1">
    <location>
        <begin position="1"/>
        <end position="50"/>
    </location>
</feature>
<proteinExistence type="predicted"/>
<dbReference type="Proteomes" id="UP001266305">
    <property type="component" value="Unassembled WGS sequence"/>
</dbReference>
<evidence type="ECO:0000313" key="2">
    <source>
        <dbReference type="EMBL" id="KAK2113093.1"/>
    </source>
</evidence>
<comment type="caution">
    <text evidence="2">The sequence shown here is derived from an EMBL/GenBank/DDBJ whole genome shotgun (WGS) entry which is preliminary data.</text>
</comment>
<feature type="region of interest" description="Disordered" evidence="1">
    <location>
        <begin position="79"/>
        <end position="102"/>
    </location>
</feature>
<feature type="compositionally biased region" description="Basic and acidic residues" evidence="1">
    <location>
        <begin position="1"/>
        <end position="10"/>
    </location>
</feature>
<name>A0ABQ9VX02_SAGOE</name>
<sequence>RARAGADWRAWRGRGAASRGGARGGRCEGTGGRGESAPSPAAMPARPGRLLPPLARPSALTALLLLLLGHGGGGRWRARAQEAAAAADGPPAADGGDGQDPHSKHLYTADMFTHGIQSAAHFVMFFAPW</sequence>
<accession>A0ABQ9VX02</accession>
<feature type="compositionally biased region" description="Low complexity" evidence="1">
    <location>
        <begin position="36"/>
        <end position="50"/>
    </location>
</feature>
<feature type="non-terminal residue" evidence="2">
    <location>
        <position position="1"/>
    </location>
</feature>
<protein>
    <submittedName>
        <fullName evidence="2">Thioredoxin domain-containing protein 5</fullName>
    </submittedName>
</protein>
<feature type="compositionally biased region" description="Low complexity" evidence="1">
    <location>
        <begin position="81"/>
        <end position="94"/>
    </location>
</feature>
<organism evidence="2 3">
    <name type="scientific">Saguinus oedipus</name>
    <name type="common">Cotton-top tamarin</name>
    <name type="synonym">Oedipomidas oedipus</name>
    <dbReference type="NCBI Taxonomy" id="9490"/>
    <lineage>
        <taxon>Eukaryota</taxon>
        <taxon>Metazoa</taxon>
        <taxon>Chordata</taxon>
        <taxon>Craniata</taxon>
        <taxon>Vertebrata</taxon>
        <taxon>Euteleostomi</taxon>
        <taxon>Mammalia</taxon>
        <taxon>Eutheria</taxon>
        <taxon>Euarchontoglires</taxon>
        <taxon>Primates</taxon>
        <taxon>Haplorrhini</taxon>
        <taxon>Platyrrhini</taxon>
        <taxon>Cebidae</taxon>
        <taxon>Callitrichinae</taxon>
        <taxon>Saguinus</taxon>
    </lineage>
</organism>